<dbReference type="Proteomes" id="UP001449657">
    <property type="component" value="Chromosome"/>
</dbReference>
<dbReference type="EMBL" id="CP150096">
    <property type="protein sequence ID" value="WZN46092.1"/>
    <property type="molecule type" value="Genomic_DNA"/>
</dbReference>
<organism evidence="1 2">
    <name type="scientific">Chitinophaga caseinilytica</name>
    <dbReference type="NCBI Taxonomy" id="2267521"/>
    <lineage>
        <taxon>Bacteria</taxon>
        <taxon>Pseudomonadati</taxon>
        <taxon>Bacteroidota</taxon>
        <taxon>Chitinophagia</taxon>
        <taxon>Chitinophagales</taxon>
        <taxon>Chitinophagaceae</taxon>
        <taxon>Chitinophaga</taxon>
    </lineage>
</organism>
<reference evidence="1 2" key="1">
    <citation type="submission" date="2024-03" db="EMBL/GenBank/DDBJ databases">
        <title>Chitinophaga caseinilytica sp. nov., a casein hydrolysing bacterium isolated from forest soil.</title>
        <authorList>
            <person name="Lee D.S."/>
            <person name="Han D.M."/>
            <person name="Baek J.H."/>
            <person name="Choi D.G."/>
            <person name="Jeon J.H."/>
            <person name="Jeon C.O."/>
        </authorList>
    </citation>
    <scope>NUCLEOTIDE SEQUENCE [LARGE SCALE GENOMIC DNA]</scope>
    <source>
        <strain evidence="1 2">KACC 19118</strain>
    </source>
</reference>
<dbReference type="PROSITE" id="PS51257">
    <property type="entry name" value="PROKAR_LIPOPROTEIN"/>
    <property type="match status" value="1"/>
</dbReference>
<dbReference type="RefSeq" id="WP_341840833.1">
    <property type="nucleotide sequence ID" value="NZ_CP149792.1"/>
</dbReference>
<keyword evidence="2" id="KW-1185">Reference proteome</keyword>
<name>A0ABZ2Z3E0_9BACT</name>
<evidence type="ECO:0000313" key="1">
    <source>
        <dbReference type="EMBL" id="WZN46092.1"/>
    </source>
</evidence>
<protein>
    <submittedName>
        <fullName evidence="1">DUF6786 family protein</fullName>
    </submittedName>
</protein>
<proteinExistence type="predicted"/>
<sequence>MHKSIPAVCFLSLLFACNNKPREAKAPVQQAETISRPDNFAEDLAFLRDFTSPAILKDSTSKSSIAIVSAWQGRVVTSTVADDGRSFGWLNYATIENGKQYHFSTFGGEDRLLLGPSPDSALQFPAHGSADSATATVIPDPLRDSAVLRQVSSAKGVTVYEGNINLPSAKGTILNAGISRTISLLSRRDLHNYLGADIHRSVHAVGFHTDNIIVNTGTHRWDTAFGTTAIRVRGIFPVSANSIAIIPLKPGGNVSSAAPLPKERFVVKNNVAFFRADGNFEAELGVKQAAALNFMGIYDPERGVLTVIQFTMPRQAQLYLGETATDARAEVFRIRNNGPGDTNAPGRFLEIQSSSPAALLKPKGRMQHFHRTIHLEGSEKHLGEITKKIFGVTLKEITAALP</sequence>
<dbReference type="Pfam" id="PF20583">
    <property type="entry name" value="DUF6786"/>
    <property type="match status" value="1"/>
</dbReference>
<accession>A0ABZ2Z3E0</accession>
<dbReference type="InterPro" id="IPR046713">
    <property type="entry name" value="DUF6786"/>
</dbReference>
<gene>
    <name evidence="1" type="ORF">WJU22_24670</name>
</gene>
<evidence type="ECO:0000313" key="2">
    <source>
        <dbReference type="Proteomes" id="UP001449657"/>
    </source>
</evidence>